<keyword evidence="2" id="KW-1185">Reference proteome</keyword>
<evidence type="ECO:0000313" key="1">
    <source>
        <dbReference type="EMBL" id="MDP9766504.1"/>
    </source>
</evidence>
<proteinExistence type="predicted"/>
<protein>
    <submittedName>
        <fullName evidence="1">Uncharacterized protein</fullName>
    </submittedName>
</protein>
<sequence length="50" mass="5743">MTPRFITAEQTVTPTFMHELGGLLKRVHEDGFSNLMHNLPHSVPWQMTAH</sequence>
<comment type="caution">
    <text evidence="1">The sequence shown here is derived from an EMBL/GenBank/DDBJ whole genome shotgun (WGS) entry which is preliminary data.</text>
</comment>
<reference evidence="1 2" key="1">
    <citation type="submission" date="2023-07" db="EMBL/GenBank/DDBJ databases">
        <title>Genomic Encyclopedia of Type Strains, Phase IV (KMG-IV): sequencing the most valuable type-strain genomes for metagenomic binning, comparative biology and taxonomic classification.</title>
        <authorList>
            <person name="Goeker M."/>
        </authorList>
    </citation>
    <scope>NUCLEOTIDE SEQUENCE [LARGE SCALE GENOMIC DNA]</scope>
    <source>
        <strain evidence="1 2">NIO-1023</strain>
    </source>
</reference>
<accession>A0ABT9MIT5</accession>
<evidence type="ECO:0000313" key="2">
    <source>
        <dbReference type="Proteomes" id="UP001232163"/>
    </source>
</evidence>
<name>A0ABT9MIT5_9DEIO</name>
<dbReference type="EMBL" id="JAURUR010000031">
    <property type="protein sequence ID" value="MDP9766504.1"/>
    <property type="molecule type" value="Genomic_DNA"/>
</dbReference>
<gene>
    <name evidence="1" type="ORF">QO006_003971</name>
</gene>
<organism evidence="1 2">
    <name type="scientific">Deinococcus enclensis</name>
    <dbReference type="NCBI Taxonomy" id="1049582"/>
    <lineage>
        <taxon>Bacteria</taxon>
        <taxon>Thermotogati</taxon>
        <taxon>Deinococcota</taxon>
        <taxon>Deinococci</taxon>
        <taxon>Deinococcales</taxon>
        <taxon>Deinococcaceae</taxon>
        <taxon>Deinococcus</taxon>
    </lineage>
</organism>
<dbReference type="Proteomes" id="UP001232163">
    <property type="component" value="Unassembled WGS sequence"/>
</dbReference>